<feature type="compositionally biased region" description="Low complexity" evidence="1">
    <location>
        <begin position="284"/>
        <end position="304"/>
    </location>
</feature>
<dbReference type="AlphaFoldDB" id="A0A0D2LVP4"/>
<evidence type="ECO:0000313" key="2">
    <source>
        <dbReference type="EMBL" id="KJA14933.1"/>
    </source>
</evidence>
<feature type="region of interest" description="Disordered" evidence="1">
    <location>
        <begin position="385"/>
        <end position="456"/>
    </location>
</feature>
<feature type="compositionally biased region" description="Polar residues" evidence="1">
    <location>
        <begin position="398"/>
        <end position="410"/>
    </location>
</feature>
<feature type="compositionally biased region" description="Low complexity" evidence="1">
    <location>
        <begin position="27"/>
        <end position="50"/>
    </location>
</feature>
<feature type="compositionally biased region" description="Polar residues" evidence="1">
    <location>
        <begin position="270"/>
        <end position="283"/>
    </location>
</feature>
<dbReference type="EMBL" id="KN817660">
    <property type="protein sequence ID" value="KJA14933.1"/>
    <property type="molecule type" value="Genomic_DNA"/>
</dbReference>
<feature type="compositionally biased region" description="Low complexity" evidence="1">
    <location>
        <begin position="70"/>
        <end position="202"/>
    </location>
</feature>
<feature type="region of interest" description="Disordered" evidence="1">
    <location>
        <begin position="1"/>
        <end position="235"/>
    </location>
</feature>
<evidence type="ECO:0000313" key="3">
    <source>
        <dbReference type="Proteomes" id="UP000054270"/>
    </source>
</evidence>
<sequence length="456" mass="49042">MNSQGTRSTQLQARVPTRHPPYGGIPGQQQQQPQQQQQQVPAGYGVVPQGGYAGHQPGAPYSQQGPTPYPVQGQQLQQQQQQPIQQQQQPLQQQQQQQPLQQPLQPVQHQQPLQQPIQHQPVQQQPIQQPIQAQPVQQQQPLHQPVQALPAQQLPTQQQPIQRQQPSIQQQQPVQLHQEPAYATASSPQPQPQNQPEAQAQPQPEPQPQPQPQTHAAPQQPISGPPPYVYNPSYTYADPNVQAWAQYYAQGGLDKAGSVYFISIPGVTDAQDNSAPAAQSPDGQQQQQQQQQPQQQPQQQQPQQTLGRQSSLQAQAYQAHPADNEVAYGAAAVTSVRATSPAQQQQQPQPQTTGFQLHDQPAFGVYQQPALVHSPAADVNAAPLQASSPTRGTFGVVRQNSAGSPTQGASTPAWVLPKKTGAVAQGPAGDASYFPPTAGLGGLTLTDPGSGSAVSG</sequence>
<dbReference type="STRING" id="945553.A0A0D2LVP4"/>
<dbReference type="OrthoDB" id="3068245at2759"/>
<dbReference type="OMA" id="AWFYENI"/>
<evidence type="ECO:0000256" key="1">
    <source>
        <dbReference type="SAM" id="MobiDB-lite"/>
    </source>
</evidence>
<feature type="region of interest" description="Disordered" evidence="1">
    <location>
        <begin position="268"/>
        <end position="362"/>
    </location>
</feature>
<keyword evidence="3" id="KW-1185">Reference proteome</keyword>
<accession>A0A0D2LVP4</accession>
<dbReference type="Proteomes" id="UP000054270">
    <property type="component" value="Unassembled WGS sequence"/>
</dbReference>
<feature type="compositionally biased region" description="Polar residues" evidence="1">
    <location>
        <begin position="305"/>
        <end position="316"/>
    </location>
</feature>
<protein>
    <submittedName>
        <fullName evidence="2">Uncharacterized protein</fullName>
    </submittedName>
</protein>
<feature type="compositionally biased region" description="Polar residues" evidence="1">
    <location>
        <begin position="447"/>
        <end position="456"/>
    </location>
</feature>
<organism evidence="2 3">
    <name type="scientific">Hypholoma sublateritium (strain FD-334 SS-4)</name>
    <dbReference type="NCBI Taxonomy" id="945553"/>
    <lineage>
        <taxon>Eukaryota</taxon>
        <taxon>Fungi</taxon>
        <taxon>Dikarya</taxon>
        <taxon>Basidiomycota</taxon>
        <taxon>Agaricomycotina</taxon>
        <taxon>Agaricomycetes</taxon>
        <taxon>Agaricomycetidae</taxon>
        <taxon>Agaricales</taxon>
        <taxon>Agaricineae</taxon>
        <taxon>Strophariaceae</taxon>
        <taxon>Hypholoma</taxon>
    </lineage>
</organism>
<feature type="compositionally biased region" description="Low complexity" evidence="1">
    <location>
        <begin position="212"/>
        <end position="221"/>
    </location>
</feature>
<proteinExistence type="predicted"/>
<reference evidence="3" key="1">
    <citation type="submission" date="2014-04" db="EMBL/GenBank/DDBJ databases">
        <title>Evolutionary Origins and Diversification of the Mycorrhizal Mutualists.</title>
        <authorList>
            <consortium name="DOE Joint Genome Institute"/>
            <consortium name="Mycorrhizal Genomics Consortium"/>
            <person name="Kohler A."/>
            <person name="Kuo A."/>
            <person name="Nagy L.G."/>
            <person name="Floudas D."/>
            <person name="Copeland A."/>
            <person name="Barry K.W."/>
            <person name="Cichocki N."/>
            <person name="Veneault-Fourrey C."/>
            <person name="LaButti K."/>
            <person name="Lindquist E.A."/>
            <person name="Lipzen A."/>
            <person name="Lundell T."/>
            <person name="Morin E."/>
            <person name="Murat C."/>
            <person name="Riley R."/>
            <person name="Ohm R."/>
            <person name="Sun H."/>
            <person name="Tunlid A."/>
            <person name="Henrissat B."/>
            <person name="Grigoriev I.V."/>
            <person name="Hibbett D.S."/>
            <person name="Martin F."/>
        </authorList>
    </citation>
    <scope>NUCLEOTIDE SEQUENCE [LARGE SCALE GENOMIC DNA]</scope>
    <source>
        <strain evidence="3">FD-334 SS-4</strain>
    </source>
</reference>
<feature type="compositionally biased region" description="Polar residues" evidence="1">
    <location>
        <begin position="1"/>
        <end position="12"/>
    </location>
</feature>
<name>A0A0D2LVP4_HYPSF</name>
<gene>
    <name evidence="2" type="ORF">HYPSUDRAFT_412156</name>
</gene>